<dbReference type="PANTHER" id="PTHR36503">
    <property type="entry name" value="BLR2520 PROTEIN"/>
    <property type="match status" value="1"/>
</dbReference>
<proteinExistence type="predicted"/>
<dbReference type="InterPro" id="IPR053863">
    <property type="entry name" value="Glyoxy/Ble-like_N"/>
</dbReference>
<dbReference type="InterPro" id="IPR037523">
    <property type="entry name" value="VOC_core"/>
</dbReference>
<dbReference type="EMBL" id="PYYB01000001">
    <property type="protein sequence ID" value="PTL59203.1"/>
    <property type="molecule type" value="Genomic_DNA"/>
</dbReference>
<gene>
    <name evidence="2" type="ORF">C7Y72_05835</name>
</gene>
<organism evidence="2 3">
    <name type="scientific">Paraconexibacter algicola</name>
    <dbReference type="NCBI Taxonomy" id="2133960"/>
    <lineage>
        <taxon>Bacteria</taxon>
        <taxon>Bacillati</taxon>
        <taxon>Actinomycetota</taxon>
        <taxon>Thermoleophilia</taxon>
        <taxon>Solirubrobacterales</taxon>
        <taxon>Paraconexibacteraceae</taxon>
        <taxon>Paraconexibacter</taxon>
    </lineage>
</organism>
<dbReference type="PROSITE" id="PS51819">
    <property type="entry name" value="VOC"/>
    <property type="match status" value="1"/>
</dbReference>
<dbReference type="AlphaFoldDB" id="A0A2T4UIZ1"/>
<protein>
    <submittedName>
        <fullName evidence="2">Glyoxalase</fullName>
    </submittedName>
</protein>
<comment type="caution">
    <text evidence="2">The sequence shown here is derived from an EMBL/GenBank/DDBJ whole genome shotgun (WGS) entry which is preliminary data.</text>
</comment>
<feature type="domain" description="VOC" evidence="1">
    <location>
        <begin position="3"/>
        <end position="126"/>
    </location>
</feature>
<sequence>MTRMIFVNLPVRDVQASRAFYTSLGFTINERFSDETVACVVVSESIFVMVMERSRFEGFSLNPISPAGTTEVLNCLSCESREEVDQLVTKALDNGGATWKPAMDMDFMYGGSFQDPDGHAWELNWMDPAALQGDAAPEAATA</sequence>
<accession>A0A2T4UIZ1</accession>
<evidence type="ECO:0000313" key="2">
    <source>
        <dbReference type="EMBL" id="PTL59203.1"/>
    </source>
</evidence>
<dbReference type="SUPFAM" id="SSF54593">
    <property type="entry name" value="Glyoxalase/Bleomycin resistance protein/Dihydroxybiphenyl dioxygenase"/>
    <property type="match status" value="1"/>
</dbReference>
<dbReference type="Gene3D" id="3.10.180.10">
    <property type="entry name" value="2,3-Dihydroxybiphenyl 1,2-Dioxygenase, domain 1"/>
    <property type="match status" value="1"/>
</dbReference>
<dbReference type="RefSeq" id="WP_107567639.1">
    <property type="nucleotide sequence ID" value="NZ_PYYB01000001.1"/>
</dbReference>
<dbReference type="InterPro" id="IPR029068">
    <property type="entry name" value="Glyas_Bleomycin-R_OHBP_Dase"/>
</dbReference>
<dbReference type="Pfam" id="PF22677">
    <property type="entry name" value="Ble-like_N"/>
    <property type="match status" value="1"/>
</dbReference>
<dbReference type="OrthoDB" id="4265398at2"/>
<evidence type="ECO:0000313" key="3">
    <source>
        <dbReference type="Proteomes" id="UP000240739"/>
    </source>
</evidence>
<dbReference type="PANTHER" id="PTHR36503:SF2">
    <property type="entry name" value="BLR2408 PROTEIN"/>
    <property type="match status" value="1"/>
</dbReference>
<evidence type="ECO:0000259" key="1">
    <source>
        <dbReference type="PROSITE" id="PS51819"/>
    </source>
</evidence>
<name>A0A2T4UIZ1_9ACTN</name>
<dbReference type="Proteomes" id="UP000240739">
    <property type="component" value="Unassembled WGS sequence"/>
</dbReference>
<keyword evidence="3" id="KW-1185">Reference proteome</keyword>
<reference evidence="2 3" key="1">
    <citation type="submission" date="2018-03" db="EMBL/GenBank/DDBJ databases">
        <title>Aquarubrobacter algicola gen. nov., sp. nov., a novel actinobacterium isolated from shallow eutrophic lake during the end of cyanobacterial harmful algal blooms.</title>
        <authorList>
            <person name="Chun S.J."/>
        </authorList>
    </citation>
    <scope>NUCLEOTIDE SEQUENCE [LARGE SCALE GENOMIC DNA]</scope>
    <source>
        <strain evidence="2 3">Seoho-28</strain>
    </source>
</reference>